<evidence type="ECO:0000313" key="8">
    <source>
        <dbReference type="EMBL" id="CAB4212375.1"/>
    </source>
</evidence>
<dbReference type="EMBL" id="LR796449">
    <property type="protein sequence ID" value="CAB4145547.1"/>
    <property type="molecule type" value="Genomic_DNA"/>
</dbReference>
<evidence type="ECO:0000313" key="4">
    <source>
        <dbReference type="EMBL" id="CAB4177247.1"/>
    </source>
</evidence>
<evidence type="ECO:0000256" key="1">
    <source>
        <dbReference type="SAM" id="MobiDB-lite"/>
    </source>
</evidence>
<feature type="region of interest" description="Disordered" evidence="1">
    <location>
        <begin position="36"/>
        <end position="68"/>
    </location>
</feature>
<dbReference type="EMBL" id="LR796856">
    <property type="protein sequence ID" value="CAB4170368.1"/>
    <property type="molecule type" value="Genomic_DNA"/>
</dbReference>
<evidence type="ECO:0000313" key="5">
    <source>
        <dbReference type="EMBL" id="CAB4183040.1"/>
    </source>
</evidence>
<gene>
    <name evidence="5" type="ORF">UFOVP1088_34</name>
    <name evidence="6" type="ORF">UFOVP1149_29</name>
    <name evidence="7" type="ORF">UFOVP1330_16</name>
    <name evidence="8" type="ORF">UFOVP1441_10</name>
    <name evidence="2" type="ORF">UFOVP486_17</name>
    <name evidence="3" type="ORF">UFOVP911_49</name>
    <name evidence="4" type="ORF">UFOVP997_3</name>
</gene>
<evidence type="ECO:0000313" key="7">
    <source>
        <dbReference type="EMBL" id="CAB4199055.1"/>
    </source>
</evidence>
<name>A0A6J5PMK5_9CAUD</name>
<reference evidence="3" key="1">
    <citation type="submission" date="2020-05" db="EMBL/GenBank/DDBJ databases">
        <authorList>
            <person name="Chiriac C."/>
            <person name="Salcher M."/>
            <person name="Ghai R."/>
            <person name="Kavagutti S V."/>
        </authorList>
    </citation>
    <scope>NUCLEOTIDE SEQUENCE</scope>
</reference>
<evidence type="ECO:0000313" key="6">
    <source>
        <dbReference type="EMBL" id="CAB4186430.1"/>
    </source>
</evidence>
<dbReference type="EMBL" id="LR797028">
    <property type="protein sequence ID" value="CAB4183040.1"/>
    <property type="molecule type" value="Genomic_DNA"/>
</dbReference>
<dbReference type="EMBL" id="LR796949">
    <property type="protein sequence ID" value="CAB4177247.1"/>
    <property type="molecule type" value="Genomic_DNA"/>
</dbReference>
<dbReference type="EMBL" id="LR797095">
    <property type="protein sequence ID" value="CAB4186430.1"/>
    <property type="molecule type" value="Genomic_DNA"/>
</dbReference>
<evidence type="ECO:0000313" key="3">
    <source>
        <dbReference type="EMBL" id="CAB4170368.1"/>
    </source>
</evidence>
<evidence type="ECO:0000313" key="2">
    <source>
        <dbReference type="EMBL" id="CAB4145547.1"/>
    </source>
</evidence>
<protein>
    <submittedName>
        <fullName evidence="3">Uncharacterized protein</fullName>
    </submittedName>
</protein>
<proteinExistence type="predicted"/>
<dbReference type="EMBL" id="LR797387">
    <property type="protein sequence ID" value="CAB4212375.1"/>
    <property type="molecule type" value="Genomic_DNA"/>
</dbReference>
<accession>A0A6J5PMK5</accession>
<dbReference type="PROSITE" id="PS51257">
    <property type="entry name" value="PROKAR_LIPOPROTEIN"/>
    <property type="match status" value="1"/>
</dbReference>
<dbReference type="EMBL" id="LR797275">
    <property type="protein sequence ID" value="CAB4199055.1"/>
    <property type="molecule type" value="Genomic_DNA"/>
</dbReference>
<sequence length="68" mass="7635">MKNYSVTIETIYTKIVTNTYNNVVASCEGDAREIANEWNDNGNKGKEKISIELDDSTSNAYPNLETDE</sequence>
<organism evidence="3">
    <name type="scientific">uncultured Caudovirales phage</name>
    <dbReference type="NCBI Taxonomy" id="2100421"/>
    <lineage>
        <taxon>Viruses</taxon>
        <taxon>Duplodnaviria</taxon>
        <taxon>Heunggongvirae</taxon>
        <taxon>Uroviricota</taxon>
        <taxon>Caudoviricetes</taxon>
        <taxon>Peduoviridae</taxon>
        <taxon>Maltschvirus</taxon>
        <taxon>Maltschvirus maltsch</taxon>
    </lineage>
</organism>